<reference evidence="1 2" key="1">
    <citation type="journal article" date="2011" name="Environ. Microbiol.">
        <title>Genome of alkaliphilic Bacillus pseudofirmus OF4 reveals adaptations that support the ability to grow in an external pH range from 7.5 to 11.4.</title>
        <authorList>
            <person name="Janto B."/>
            <person name="Ahmed A."/>
            <person name="Ito M."/>
            <person name="Liu J."/>
            <person name="Hicks D.B."/>
            <person name="Pagni S."/>
            <person name="Fackelmayer O.J."/>
            <person name="Smith T.A."/>
            <person name="Earl J."/>
            <person name="Elbourne L.D."/>
            <person name="Hassan K."/>
            <person name="Paulsen I.T."/>
            <person name="Kolsto A.B."/>
            <person name="Tourasse N.J."/>
            <person name="Ehrlich G.D."/>
            <person name="Boissy R."/>
            <person name="Ivey D.M."/>
            <person name="Li G."/>
            <person name="Xue Y."/>
            <person name="Ma Y."/>
            <person name="Hu F.Z."/>
            <person name="Krulwich T.A."/>
        </authorList>
    </citation>
    <scope>NUCLEOTIDE SEQUENCE [LARGE SCALE GENOMIC DNA]</scope>
    <source>
        <strain evidence="2">ATCC BAA-2126 / JCM 17055 / OF4</strain>
    </source>
</reference>
<evidence type="ECO:0000313" key="1">
    <source>
        <dbReference type="EMBL" id="ADC52244.1"/>
    </source>
</evidence>
<sequence length="261" mass="30291">MKQKLSLKQCLQWAILKILKEQPLTVDECYRLLEKQLPPPPQPGSPNRKYSIYKLRTYLKDLEEEGEIISANDSELLSYSITKKGYEREKARGKELLERVTVVHHALNVILESLLDLHPVAPKIVPNEDREFVRSLLSVKDIIRVYILRYLTNNKQAALSDLQRDMISEWGWTCSKTYFLLVGRNEMTEGLDEDNEPLENPTILLKSTYTGQASRKHKREYSILDKNLVAEWSEIYLESAINSLREAITFNETLLALLEKN</sequence>
<evidence type="ECO:0000313" key="2">
    <source>
        <dbReference type="Proteomes" id="UP000001544"/>
    </source>
</evidence>
<evidence type="ECO:0008006" key="3">
    <source>
        <dbReference type="Google" id="ProtNLM"/>
    </source>
</evidence>
<accession>D3G1L8</accession>
<geneLocation type="plasmid" evidence="1 2">
    <name>pBpOF4-01</name>
</geneLocation>
<keyword evidence="2" id="KW-1185">Reference proteome</keyword>
<keyword evidence="1" id="KW-0614">Plasmid</keyword>
<dbReference type="RefSeq" id="WP_012961153.1">
    <property type="nucleotide sequence ID" value="NC_013792.1"/>
</dbReference>
<dbReference type="InterPro" id="IPR036390">
    <property type="entry name" value="WH_DNA-bd_sf"/>
</dbReference>
<dbReference type="EMBL" id="CP001879">
    <property type="protein sequence ID" value="ADC52244.1"/>
    <property type="molecule type" value="Genomic_DNA"/>
</dbReference>
<proteinExistence type="predicted"/>
<name>D3G1L8_ALKPO</name>
<gene>
    <name evidence="1" type="ordered locus">BpOF4_21244</name>
</gene>
<dbReference type="Proteomes" id="UP000001544">
    <property type="component" value="Plasmid pBpOF4-01"/>
</dbReference>
<dbReference type="KEGG" id="bpf:BpOF4_21244"/>
<organism evidence="1 2">
    <name type="scientific">Alkalihalophilus pseudofirmus (strain ATCC BAA-2126 / JCM 17055 / OF4)</name>
    <name type="common">Bacillus pseudofirmus</name>
    <dbReference type="NCBI Taxonomy" id="398511"/>
    <lineage>
        <taxon>Bacteria</taxon>
        <taxon>Bacillati</taxon>
        <taxon>Bacillota</taxon>
        <taxon>Bacilli</taxon>
        <taxon>Bacillales</taxon>
        <taxon>Bacillaceae</taxon>
        <taxon>Alkalihalophilus</taxon>
    </lineage>
</organism>
<protein>
    <recommendedName>
        <fullName evidence="3">Transcription regulator PadR N-terminal domain-containing protein</fullName>
    </recommendedName>
</protein>
<dbReference type="HOGENOM" id="CLU_1048286_0_0_9"/>
<dbReference type="SUPFAM" id="SSF46785">
    <property type="entry name" value="Winged helix' DNA-binding domain"/>
    <property type="match status" value="1"/>
</dbReference>
<dbReference type="AlphaFoldDB" id="D3G1L8"/>